<name>A0A850HLI1_9FIRM</name>
<evidence type="ECO:0000313" key="5">
    <source>
        <dbReference type="Proteomes" id="UP000528555"/>
    </source>
</evidence>
<keyword evidence="4" id="KW-0645">Protease</keyword>
<evidence type="ECO:0000256" key="1">
    <source>
        <dbReference type="SAM" id="SignalP"/>
    </source>
</evidence>
<dbReference type="Pfam" id="PF14343">
    <property type="entry name" value="PrcB_C"/>
    <property type="match status" value="1"/>
</dbReference>
<keyword evidence="1" id="KW-0732">Signal</keyword>
<keyword evidence="5" id="KW-1185">Reference proteome</keyword>
<organism evidence="4 5">
    <name type="scientific">Dorea phocaeensis</name>
    <dbReference type="NCBI Taxonomy" id="2040291"/>
    <lineage>
        <taxon>Bacteria</taxon>
        <taxon>Bacillati</taxon>
        <taxon>Bacillota</taxon>
        <taxon>Clostridia</taxon>
        <taxon>Lachnospirales</taxon>
        <taxon>Lachnospiraceae</taxon>
        <taxon>Dorea</taxon>
    </lineage>
</organism>
<gene>
    <name evidence="4" type="ORF">G5A66_09615</name>
    <name evidence="3" type="ORF">G5A75_09640</name>
</gene>
<feature type="domain" description="PrcB C-terminal" evidence="2">
    <location>
        <begin position="67"/>
        <end position="124"/>
    </location>
</feature>
<feature type="signal peptide" evidence="1">
    <location>
        <begin position="1"/>
        <end position="22"/>
    </location>
</feature>
<dbReference type="AlphaFoldDB" id="A0A850HLI1"/>
<dbReference type="PROSITE" id="PS51257">
    <property type="entry name" value="PROKAR_LIPOPROTEIN"/>
    <property type="match status" value="1"/>
</dbReference>
<dbReference type="GO" id="GO:0006508">
    <property type="term" value="P:proteolysis"/>
    <property type="evidence" value="ECO:0007669"/>
    <property type="project" value="UniProtKB-KW"/>
</dbReference>
<dbReference type="Proteomes" id="UP000701680">
    <property type="component" value="Unassembled WGS sequence"/>
</dbReference>
<accession>A0A850HLI1</accession>
<dbReference type="RefSeq" id="WP_173814915.1">
    <property type="nucleotide sequence ID" value="NZ_JAAITX010000006.1"/>
</dbReference>
<feature type="chain" id="PRO_5032591325" evidence="1">
    <location>
        <begin position="23"/>
        <end position="134"/>
    </location>
</feature>
<dbReference type="GO" id="GO:0008233">
    <property type="term" value="F:peptidase activity"/>
    <property type="evidence" value="ECO:0007669"/>
    <property type="project" value="UniProtKB-KW"/>
</dbReference>
<reference evidence="5 6" key="1">
    <citation type="journal article" date="2020" name="Cell Host Microbe">
        <title>Functional and Genomic Variation between Human-Derived Isolates of Lachnospiraceae Reveals Inter- and Intra-Species Diversity.</title>
        <authorList>
            <person name="Sorbara M.T."/>
            <person name="Littmann E.R."/>
            <person name="Fontana E."/>
            <person name="Moody T.U."/>
            <person name="Kohout C.E."/>
            <person name="Gjonbalaj M."/>
            <person name="Eaton V."/>
            <person name="Seok R."/>
            <person name="Leiner I.M."/>
            <person name="Pamer E.G."/>
        </authorList>
    </citation>
    <scope>NUCLEOTIDE SEQUENCE [LARGE SCALE GENOMIC DNA]</scope>
    <source>
        <strain evidence="4 5">MSK.17.11</strain>
        <strain evidence="3 6">MSK.17.38</strain>
    </source>
</reference>
<evidence type="ECO:0000313" key="3">
    <source>
        <dbReference type="EMBL" id="NSK15123.1"/>
    </source>
</evidence>
<evidence type="ECO:0000313" key="6">
    <source>
        <dbReference type="Proteomes" id="UP000701680"/>
    </source>
</evidence>
<dbReference type="EMBL" id="JAAIUO010000006">
    <property type="protein sequence ID" value="NSK15123.1"/>
    <property type="molecule type" value="Genomic_DNA"/>
</dbReference>
<evidence type="ECO:0000259" key="2">
    <source>
        <dbReference type="Pfam" id="PF14343"/>
    </source>
</evidence>
<reference evidence="4" key="2">
    <citation type="submission" date="2020-02" db="EMBL/GenBank/DDBJ databases">
        <authorList>
            <person name="Littmann E."/>
            <person name="Sorbara M."/>
        </authorList>
    </citation>
    <scope>NUCLEOTIDE SEQUENCE</scope>
    <source>
        <strain evidence="4">MSK.17.11</strain>
        <strain evidence="3">MSK.17.38</strain>
    </source>
</reference>
<protein>
    <submittedName>
        <fullName evidence="4">Protease complex subunit PrcB family protein</fullName>
    </submittedName>
</protein>
<keyword evidence="4" id="KW-0378">Hydrolase</keyword>
<comment type="caution">
    <text evidence="4">The sequence shown here is derived from an EMBL/GenBank/DDBJ whole genome shotgun (WGS) entry which is preliminary data.</text>
</comment>
<evidence type="ECO:0000313" key="4">
    <source>
        <dbReference type="EMBL" id="NVH58896.1"/>
    </source>
</evidence>
<sequence length="134" mass="15125">MRRMVVAVLAFAIVLSACSVKKMDTDKIQNVEFSVVKPEEIPAELAVEIEDGKQQEMKRTYGDKGKLYVVRGYGVRDVTGYQVEVTGCYEAKDAVVVETKLLGPPRGEKIRKEKTYPFVVIQMEYTEKPIVFDA</sequence>
<proteinExistence type="predicted"/>
<dbReference type="EMBL" id="JAAITX010000006">
    <property type="protein sequence ID" value="NVH58896.1"/>
    <property type="molecule type" value="Genomic_DNA"/>
</dbReference>
<dbReference type="InterPro" id="IPR025748">
    <property type="entry name" value="PrcB_C_dom"/>
</dbReference>
<dbReference type="Proteomes" id="UP000528555">
    <property type="component" value="Unassembled WGS sequence"/>
</dbReference>